<dbReference type="EnsemblMetazoa" id="GPPI019376-RA">
    <property type="protein sequence ID" value="GPPI019376-PA"/>
    <property type="gene ID" value="GPPI019376"/>
</dbReference>
<evidence type="ECO:0000313" key="3">
    <source>
        <dbReference type="Proteomes" id="UP000092460"/>
    </source>
</evidence>
<keyword evidence="3" id="KW-1185">Reference proteome</keyword>
<dbReference type="GO" id="GO:0019991">
    <property type="term" value="P:septate junction assembly"/>
    <property type="evidence" value="ECO:0007669"/>
    <property type="project" value="InterPro"/>
</dbReference>
<organism evidence="2 3">
    <name type="scientific">Glossina palpalis gambiensis</name>
    <dbReference type="NCBI Taxonomy" id="67801"/>
    <lineage>
        <taxon>Eukaryota</taxon>
        <taxon>Metazoa</taxon>
        <taxon>Ecdysozoa</taxon>
        <taxon>Arthropoda</taxon>
        <taxon>Hexapoda</taxon>
        <taxon>Insecta</taxon>
        <taxon>Pterygota</taxon>
        <taxon>Neoptera</taxon>
        <taxon>Endopterygota</taxon>
        <taxon>Diptera</taxon>
        <taxon>Brachycera</taxon>
        <taxon>Muscomorpha</taxon>
        <taxon>Hippoboscoidea</taxon>
        <taxon>Glossinidae</taxon>
        <taxon>Glossina</taxon>
    </lineage>
</organism>
<evidence type="ECO:0000256" key="1">
    <source>
        <dbReference type="SAM" id="Phobius"/>
    </source>
</evidence>
<dbReference type="VEuPathDB" id="VectorBase:GPPI019376"/>
<accession>A0A1B0B5B2</accession>
<dbReference type="PANTHER" id="PTHR36692">
    <property type="entry name" value="PROTEIN SNAKESKIN"/>
    <property type="match status" value="1"/>
</dbReference>
<feature type="transmembrane region" description="Helical" evidence="1">
    <location>
        <begin position="143"/>
        <end position="161"/>
    </location>
</feature>
<proteinExistence type="predicted"/>
<name>A0A1B0B5B2_9MUSC</name>
<dbReference type="Proteomes" id="UP000092460">
    <property type="component" value="Unassembled WGS sequence"/>
</dbReference>
<protein>
    <recommendedName>
        <fullName evidence="4">MARVEL domain-containing protein</fullName>
    </recommendedName>
</protein>
<feature type="transmembrane region" description="Helical" evidence="1">
    <location>
        <begin position="182"/>
        <end position="209"/>
    </location>
</feature>
<reference evidence="2" key="2">
    <citation type="submission" date="2020-05" db="UniProtKB">
        <authorList>
            <consortium name="EnsemblMetazoa"/>
        </authorList>
    </citation>
    <scope>IDENTIFICATION</scope>
    <source>
        <strain evidence="2">IAEA</strain>
    </source>
</reference>
<dbReference type="GO" id="GO:0005886">
    <property type="term" value="C:plasma membrane"/>
    <property type="evidence" value="ECO:0007669"/>
    <property type="project" value="TreeGrafter"/>
</dbReference>
<keyword evidence="1" id="KW-1133">Transmembrane helix</keyword>
<sequence>MCSTVIRIAKRQAVICLNQCCNLCFFILVLWIRITSNLKLITDFLLEITRVEMSPAEETSYTAEGPSKKAICTMAFLKIIELCLIICCVGLIDEPATHSQLRAFVTPRVCAICYLTFGCFLIYTAIYLIMVLVGEILNWRHNALWMFVAVTLFVISSGLLFRNWSQMKEYNYWHPNMQRLDLVLATASVSLVTALILIFDLCVTVRFGIQGDLD</sequence>
<dbReference type="AlphaFoldDB" id="A0A1B0B5B2"/>
<feature type="transmembrane region" description="Helical" evidence="1">
    <location>
        <begin position="75"/>
        <end position="92"/>
    </location>
</feature>
<keyword evidence="1" id="KW-0472">Membrane</keyword>
<evidence type="ECO:0000313" key="2">
    <source>
        <dbReference type="EnsemblMetazoa" id="GPPI019376-PA"/>
    </source>
</evidence>
<dbReference type="InterPro" id="IPR038976">
    <property type="entry name" value="Ssk"/>
</dbReference>
<dbReference type="EMBL" id="JXJN01008660">
    <property type="status" value="NOT_ANNOTATED_CDS"/>
    <property type="molecule type" value="Genomic_DNA"/>
</dbReference>
<dbReference type="PANTHER" id="PTHR36692:SF1">
    <property type="entry name" value="GH08457P"/>
    <property type="match status" value="1"/>
</dbReference>
<keyword evidence="1" id="KW-0812">Transmembrane</keyword>
<evidence type="ECO:0008006" key="4">
    <source>
        <dbReference type="Google" id="ProtNLM"/>
    </source>
</evidence>
<dbReference type="STRING" id="67801.A0A1B0B5B2"/>
<feature type="transmembrane region" description="Helical" evidence="1">
    <location>
        <begin position="112"/>
        <end position="137"/>
    </location>
</feature>
<feature type="transmembrane region" description="Helical" evidence="1">
    <location>
        <begin position="12"/>
        <end position="34"/>
    </location>
</feature>
<reference evidence="3" key="1">
    <citation type="submission" date="2015-01" db="EMBL/GenBank/DDBJ databases">
        <authorList>
            <person name="Aksoy S."/>
            <person name="Warren W."/>
            <person name="Wilson R.K."/>
        </authorList>
    </citation>
    <scope>NUCLEOTIDE SEQUENCE [LARGE SCALE GENOMIC DNA]</scope>
    <source>
        <strain evidence="3">IAEA</strain>
    </source>
</reference>